<evidence type="ECO:0000313" key="2">
    <source>
        <dbReference type="Proteomes" id="UP000826195"/>
    </source>
</evidence>
<dbReference type="Proteomes" id="UP000826195">
    <property type="component" value="Unassembled WGS sequence"/>
</dbReference>
<organism evidence="1 2">
    <name type="scientific">Cotesia glomerata</name>
    <name type="common">Lepidopteran parasitic wasp</name>
    <name type="synonym">Apanteles glomeratus</name>
    <dbReference type="NCBI Taxonomy" id="32391"/>
    <lineage>
        <taxon>Eukaryota</taxon>
        <taxon>Metazoa</taxon>
        <taxon>Ecdysozoa</taxon>
        <taxon>Arthropoda</taxon>
        <taxon>Hexapoda</taxon>
        <taxon>Insecta</taxon>
        <taxon>Pterygota</taxon>
        <taxon>Neoptera</taxon>
        <taxon>Endopterygota</taxon>
        <taxon>Hymenoptera</taxon>
        <taxon>Apocrita</taxon>
        <taxon>Ichneumonoidea</taxon>
        <taxon>Braconidae</taxon>
        <taxon>Microgastrinae</taxon>
        <taxon>Cotesia</taxon>
    </lineage>
</organism>
<name>A0AAV7J5U9_COTGL</name>
<gene>
    <name evidence="1" type="ORF">KQX54_003407</name>
</gene>
<reference evidence="1 2" key="1">
    <citation type="journal article" date="2021" name="J. Hered.">
        <title>A chromosome-level genome assembly of the parasitoid wasp, Cotesia glomerata (Hymenoptera: Braconidae).</title>
        <authorList>
            <person name="Pinto B.J."/>
            <person name="Weis J.J."/>
            <person name="Gamble T."/>
            <person name="Ode P.J."/>
            <person name="Paul R."/>
            <person name="Zaspel J.M."/>
        </authorList>
    </citation>
    <scope>NUCLEOTIDE SEQUENCE [LARGE SCALE GENOMIC DNA]</scope>
    <source>
        <strain evidence="1">CgM1</strain>
    </source>
</reference>
<accession>A0AAV7J5U9</accession>
<protein>
    <submittedName>
        <fullName evidence="1">Uncharacterized protein</fullName>
    </submittedName>
</protein>
<dbReference type="EMBL" id="JAHXZJ010000001">
    <property type="protein sequence ID" value="KAH0566721.1"/>
    <property type="molecule type" value="Genomic_DNA"/>
</dbReference>
<evidence type="ECO:0000313" key="1">
    <source>
        <dbReference type="EMBL" id="KAH0566721.1"/>
    </source>
</evidence>
<dbReference type="AlphaFoldDB" id="A0AAV7J5U9"/>
<comment type="caution">
    <text evidence="1">The sequence shown here is derived from an EMBL/GenBank/DDBJ whole genome shotgun (WGS) entry which is preliminary data.</text>
</comment>
<keyword evidence="2" id="KW-1185">Reference proteome</keyword>
<proteinExistence type="predicted"/>
<sequence length="132" mass="14866">MRNVGPGRVYSLERLAECSRPLGGGSAKQRYHRNSKKYLLKKTVKLPDDNRDDHDSTEEVSKEDVSAHVFENSKVGLRLRLLESCASVRDGERAWKNHLEGTAGHLASPPPSRLRGTTTAYCIVLYTYLSYM</sequence>